<reference evidence="4" key="3">
    <citation type="submission" date="2015-04" db="UniProtKB">
        <authorList>
            <consortium name="EnsemblPlants"/>
        </authorList>
    </citation>
    <scope>IDENTIFICATION</scope>
    <source>
        <strain evidence="4">cv. Jemalong A17</strain>
    </source>
</reference>
<dbReference type="InterPro" id="IPR035897">
    <property type="entry name" value="Toll_tir_struct_dom_sf"/>
</dbReference>
<keyword evidence="5" id="KW-1185">Reference proteome</keyword>
<dbReference type="Gene3D" id="3.40.50.10140">
    <property type="entry name" value="Toll/interleukin-1 receptor homology (TIR) domain"/>
    <property type="match status" value="1"/>
</dbReference>
<dbReference type="PROSITE" id="PS50104">
    <property type="entry name" value="TIR"/>
    <property type="match status" value="1"/>
</dbReference>
<dbReference type="EMBL" id="CM001224">
    <property type="protein sequence ID" value="KEH17770.1"/>
    <property type="molecule type" value="Genomic_DNA"/>
</dbReference>
<dbReference type="GO" id="GO:0005634">
    <property type="term" value="C:nucleus"/>
    <property type="evidence" value="ECO:0000318"/>
    <property type="project" value="GO_Central"/>
</dbReference>
<dbReference type="HOGENOM" id="CLU_2577522_0_0_1"/>
<keyword evidence="1" id="KW-0520">NAD</keyword>
<evidence type="ECO:0000313" key="4">
    <source>
        <dbReference type="EnsemblPlants" id="KEH17770"/>
    </source>
</evidence>
<dbReference type="PANTHER" id="PTHR32009">
    <property type="entry name" value="TMV RESISTANCE PROTEIN N-LIKE"/>
    <property type="match status" value="1"/>
</dbReference>
<proteinExistence type="predicted"/>
<evidence type="ECO:0000313" key="5">
    <source>
        <dbReference type="Proteomes" id="UP000002051"/>
    </source>
</evidence>
<evidence type="ECO:0000259" key="2">
    <source>
        <dbReference type="PROSITE" id="PS50104"/>
    </source>
</evidence>
<evidence type="ECO:0000313" key="3">
    <source>
        <dbReference type="EMBL" id="KEH17770.1"/>
    </source>
</evidence>
<evidence type="ECO:0000256" key="1">
    <source>
        <dbReference type="ARBA" id="ARBA00023027"/>
    </source>
</evidence>
<sequence length="81" mass="9434">MAIIVFSKTYASSKWCLHQFVKIIGCFKAKELVVFPVFYNVDASEIRNQTGLGGWLYMKLPVLQGGDENDEYSFLFSWFFY</sequence>
<dbReference type="Proteomes" id="UP000002051">
    <property type="component" value="Chromosome 8"/>
</dbReference>
<dbReference type="PANTHER" id="PTHR32009:SF149">
    <property type="entry name" value="DISEASE RESISTANCE PROTEIN (TIR-NBS-LRR CLASS)"/>
    <property type="match status" value="1"/>
</dbReference>
<dbReference type="GO" id="GO:0007165">
    <property type="term" value="P:signal transduction"/>
    <property type="evidence" value="ECO:0000318"/>
    <property type="project" value="GO_Central"/>
</dbReference>
<dbReference type="InterPro" id="IPR000157">
    <property type="entry name" value="TIR_dom"/>
</dbReference>
<dbReference type="AlphaFoldDB" id="A0A072TW75"/>
<reference evidence="3 5" key="2">
    <citation type="journal article" date="2014" name="BMC Genomics">
        <title>An improved genome release (version Mt4.0) for the model legume Medicago truncatula.</title>
        <authorList>
            <person name="Tang H."/>
            <person name="Krishnakumar V."/>
            <person name="Bidwell S."/>
            <person name="Rosen B."/>
            <person name="Chan A."/>
            <person name="Zhou S."/>
            <person name="Gentzbittel L."/>
            <person name="Childs K.L."/>
            <person name="Yandell M."/>
            <person name="Gundlach H."/>
            <person name="Mayer K.F."/>
            <person name="Schwartz D.C."/>
            <person name="Town C.D."/>
        </authorList>
    </citation>
    <scope>GENOME REANNOTATION</scope>
    <source>
        <strain evidence="3">A17</strain>
        <strain evidence="4 5">cv. Jemalong A17</strain>
    </source>
</reference>
<dbReference type="EnsemblPlants" id="KEH17770">
    <property type="protein sequence ID" value="KEH17770"/>
    <property type="gene ID" value="MTR_8g005125"/>
</dbReference>
<dbReference type="Pfam" id="PF01582">
    <property type="entry name" value="TIR"/>
    <property type="match status" value="1"/>
</dbReference>
<accession>A0A072TW75</accession>
<gene>
    <name evidence="3" type="ordered locus">MTR_8g005125</name>
</gene>
<organism evidence="3 5">
    <name type="scientific">Medicago truncatula</name>
    <name type="common">Barrel medic</name>
    <name type="synonym">Medicago tribuloides</name>
    <dbReference type="NCBI Taxonomy" id="3880"/>
    <lineage>
        <taxon>Eukaryota</taxon>
        <taxon>Viridiplantae</taxon>
        <taxon>Streptophyta</taxon>
        <taxon>Embryophyta</taxon>
        <taxon>Tracheophyta</taxon>
        <taxon>Spermatophyta</taxon>
        <taxon>Magnoliopsida</taxon>
        <taxon>eudicotyledons</taxon>
        <taxon>Gunneridae</taxon>
        <taxon>Pentapetalae</taxon>
        <taxon>rosids</taxon>
        <taxon>fabids</taxon>
        <taxon>Fabales</taxon>
        <taxon>Fabaceae</taxon>
        <taxon>Papilionoideae</taxon>
        <taxon>50 kb inversion clade</taxon>
        <taxon>NPAAA clade</taxon>
        <taxon>Hologalegina</taxon>
        <taxon>IRL clade</taxon>
        <taxon>Trifolieae</taxon>
        <taxon>Medicago</taxon>
    </lineage>
</organism>
<reference evidence="3 5" key="1">
    <citation type="journal article" date="2011" name="Nature">
        <title>The Medicago genome provides insight into the evolution of rhizobial symbioses.</title>
        <authorList>
            <person name="Young N.D."/>
            <person name="Debelle F."/>
            <person name="Oldroyd G.E."/>
            <person name="Geurts R."/>
            <person name="Cannon S.B."/>
            <person name="Udvardi M.K."/>
            <person name="Benedito V.A."/>
            <person name="Mayer K.F."/>
            <person name="Gouzy J."/>
            <person name="Schoof H."/>
            <person name="Van de Peer Y."/>
            <person name="Proost S."/>
            <person name="Cook D.R."/>
            <person name="Meyers B.C."/>
            <person name="Spannagl M."/>
            <person name="Cheung F."/>
            <person name="De Mita S."/>
            <person name="Krishnakumar V."/>
            <person name="Gundlach H."/>
            <person name="Zhou S."/>
            <person name="Mudge J."/>
            <person name="Bharti A.K."/>
            <person name="Murray J.D."/>
            <person name="Naoumkina M.A."/>
            <person name="Rosen B."/>
            <person name="Silverstein K.A."/>
            <person name="Tang H."/>
            <person name="Rombauts S."/>
            <person name="Zhao P.X."/>
            <person name="Zhou P."/>
            <person name="Barbe V."/>
            <person name="Bardou P."/>
            <person name="Bechner M."/>
            <person name="Bellec A."/>
            <person name="Berger A."/>
            <person name="Berges H."/>
            <person name="Bidwell S."/>
            <person name="Bisseling T."/>
            <person name="Choisne N."/>
            <person name="Couloux A."/>
            <person name="Denny R."/>
            <person name="Deshpande S."/>
            <person name="Dai X."/>
            <person name="Doyle J.J."/>
            <person name="Dudez A.M."/>
            <person name="Farmer A.D."/>
            <person name="Fouteau S."/>
            <person name="Franken C."/>
            <person name="Gibelin C."/>
            <person name="Gish J."/>
            <person name="Goldstein S."/>
            <person name="Gonzalez A.J."/>
            <person name="Green P.J."/>
            <person name="Hallab A."/>
            <person name="Hartog M."/>
            <person name="Hua A."/>
            <person name="Humphray S.J."/>
            <person name="Jeong D.H."/>
            <person name="Jing Y."/>
            <person name="Jocker A."/>
            <person name="Kenton S.M."/>
            <person name="Kim D.J."/>
            <person name="Klee K."/>
            <person name="Lai H."/>
            <person name="Lang C."/>
            <person name="Lin S."/>
            <person name="Macmil S.L."/>
            <person name="Magdelenat G."/>
            <person name="Matthews L."/>
            <person name="McCorrison J."/>
            <person name="Monaghan E.L."/>
            <person name="Mun J.H."/>
            <person name="Najar F.Z."/>
            <person name="Nicholson C."/>
            <person name="Noirot C."/>
            <person name="O'Bleness M."/>
            <person name="Paule C.R."/>
            <person name="Poulain J."/>
            <person name="Prion F."/>
            <person name="Qin B."/>
            <person name="Qu C."/>
            <person name="Retzel E.F."/>
            <person name="Riddle C."/>
            <person name="Sallet E."/>
            <person name="Samain S."/>
            <person name="Samson N."/>
            <person name="Sanders I."/>
            <person name="Saurat O."/>
            <person name="Scarpelli C."/>
            <person name="Schiex T."/>
            <person name="Segurens B."/>
            <person name="Severin A.J."/>
            <person name="Sherrier D.J."/>
            <person name="Shi R."/>
            <person name="Sims S."/>
            <person name="Singer S.R."/>
            <person name="Sinharoy S."/>
            <person name="Sterck L."/>
            <person name="Viollet A."/>
            <person name="Wang B.B."/>
            <person name="Wang K."/>
            <person name="Wang M."/>
            <person name="Wang X."/>
            <person name="Warfsmann J."/>
            <person name="Weissenbach J."/>
            <person name="White D.D."/>
            <person name="White J.D."/>
            <person name="Wiley G.B."/>
            <person name="Wincker P."/>
            <person name="Xing Y."/>
            <person name="Yang L."/>
            <person name="Yao Z."/>
            <person name="Ying F."/>
            <person name="Zhai J."/>
            <person name="Zhou L."/>
            <person name="Zuber A."/>
            <person name="Denarie J."/>
            <person name="Dixon R.A."/>
            <person name="May G.D."/>
            <person name="Schwartz D.C."/>
            <person name="Rogers J."/>
            <person name="Quetier F."/>
            <person name="Town C.D."/>
            <person name="Roe B.A."/>
        </authorList>
    </citation>
    <scope>NUCLEOTIDE SEQUENCE [LARGE SCALE GENOMIC DNA]</scope>
    <source>
        <strain evidence="3">A17</strain>
        <strain evidence="4 5">cv. Jemalong A17</strain>
    </source>
</reference>
<name>A0A072TW75_MEDTR</name>
<dbReference type="SUPFAM" id="SSF52200">
    <property type="entry name" value="Toll/Interleukin receptor TIR domain"/>
    <property type="match status" value="1"/>
</dbReference>
<feature type="domain" description="TIR" evidence="2">
    <location>
        <begin position="1"/>
        <end position="81"/>
    </location>
</feature>
<protein>
    <submittedName>
        <fullName evidence="3">Disease resistance protein (TIR-NBS-LRR class)</fullName>
    </submittedName>
</protein>